<feature type="domain" description="Penicillin-binding protein transpeptidase" evidence="16">
    <location>
        <begin position="363"/>
        <end position="615"/>
    </location>
</feature>
<dbReference type="GO" id="GO:0008360">
    <property type="term" value="P:regulation of cell shape"/>
    <property type="evidence" value="ECO:0007669"/>
    <property type="project" value="UniProtKB-KW"/>
</dbReference>
<organism evidence="18 19">
    <name type="scientific">Streptomyces bathyalis</name>
    <dbReference type="NCBI Taxonomy" id="2710756"/>
    <lineage>
        <taxon>Bacteria</taxon>
        <taxon>Bacillati</taxon>
        <taxon>Actinomycetota</taxon>
        <taxon>Actinomycetes</taxon>
        <taxon>Kitasatosporales</taxon>
        <taxon>Streptomycetaceae</taxon>
        <taxon>Streptomyces</taxon>
    </lineage>
</organism>
<sequence>MTGSPEFGRGVPEEMSDEPKATGSARTSRTGFRRFVPTWRWVLGGSMLVLVLACGVLVAGYLLVSIPPANKAAAAQTNVFLYSDGSQIARDGEINRENINLAQVPKSVQEAVLAAEDREFYQESAIDPKAMLRAGWNMVTGGGKQSGSTITQQYVKNYYLNQDQTLTRKAKEFFIALKLDNEVSKTDILEGYLNTSYFGRNAYGIQAAAQAYYAKDVDELSTSEGAYLAALVNSPNAYDTQAHPENRKRAVARWHYVLDGMVKKSWITRSERDAFKFPEPGRDKPATGMSGQRGYLVEAVKNYLISNEIIDERRLAAGGFRITTTLDPKRQKAMGKAVEKRLMSKLKKDRKVDKYVRAGGTSVDPKTGKIVAMYGGIDYTKQYVNNATRRDYQVGSTFKPFIFTSALENNSKTQDGRSITAGTIYDGTNKREVISDGNGTDYAPENEDKKSYGQIPVSQAMNKSVNSVFAQMGVDVGPKKVKRTAIDLGLPEKTPNMPEDGSIALGVATASTTDMAEAYATLANHGKRGHYSLVEKATHGGEVIELPDRDVSEQVERSAADSTTAVLRKVVQGGTGTAAQSAGRPAAGKTGTAEEDKAAWFAGYTPELATVISVMGQNSETGVQKSLYGAAGLERVNGGGFPAEIWGDYTKAALKGQPIRDFDLKTGGDADIPGTKPPGSGDPSAPPTGPTSEPPTTGPTTPPTDPGTPSIPPTGPPTDPGTPPTGGEIGGDIDGQNGGDNTGTSGGPGDGGGWQGGNTTGQPASAARIAESGEEWEGG</sequence>
<keyword evidence="7" id="KW-0378">Hydrolase</keyword>
<feature type="domain" description="Glycosyl transferase family 51" evidence="17">
    <location>
        <begin position="91"/>
        <end position="261"/>
    </location>
</feature>
<keyword evidence="10" id="KW-0511">Multifunctional enzyme</keyword>
<dbReference type="GO" id="GO:0009252">
    <property type="term" value="P:peptidoglycan biosynthetic process"/>
    <property type="evidence" value="ECO:0007669"/>
    <property type="project" value="UniProtKB-KW"/>
</dbReference>
<keyword evidence="15" id="KW-0812">Transmembrane</keyword>
<dbReference type="Pfam" id="PF00912">
    <property type="entry name" value="Transgly"/>
    <property type="match status" value="1"/>
</dbReference>
<evidence type="ECO:0000313" key="19">
    <source>
        <dbReference type="Proteomes" id="UP000595046"/>
    </source>
</evidence>
<keyword evidence="6" id="KW-0808">Transferase</keyword>
<gene>
    <name evidence="18" type="ORF">G4Z16_22200</name>
</gene>
<dbReference type="AlphaFoldDB" id="A0A7T1WTJ5"/>
<dbReference type="GO" id="GO:0030288">
    <property type="term" value="C:outer membrane-bounded periplasmic space"/>
    <property type="evidence" value="ECO:0007669"/>
    <property type="project" value="TreeGrafter"/>
</dbReference>
<dbReference type="SUPFAM" id="SSF53955">
    <property type="entry name" value="Lysozyme-like"/>
    <property type="match status" value="1"/>
</dbReference>
<reference evidence="19" key="1">
    <citation type="submission" date="2020-02" db="EMBL/GenBank/DDBJ databases">
        <title>Streptomyces sp. ASO4wet.</title>
        <authorList>
            <person name="Risdian C."/>
            <person name="Landwehr W."/>
            <person name="Schupp P."/>
            <person name="Wink J."/>
        </authorList>
    </citation>
    <scope>NUCLEOTIDE SEQUENCE [LARGE SCALE GENOMIC DNA]</scope>
    <source>
        <strain evidence="19">ASO4wet</strain>
    </source>
</reference>
<dbReference type="PANTHER" id="PTHR32282">
    <property type="entry name" value="BINDING PROTEIN TRANSPEPTIDASE, PUTATIVE-RELATED"/>
    <property type="match status" value="1"/>
</dbReference>
<keyword evidence="15" id="KW-1133">Transmembrane helix</keyword>
<dbReference type="EMBL" id="CP048882">
    <property type="protein sequence ID" value="QPP08666.1"/>
    <property type="molecule type" value="Genomic_DNA"/>
</dbReference>
<evidence type="ECO:0000256" key="12">
    <source>
        <dbReference type="ARBA" id="ARBA00034000"/>
    </source>
</evidence>
<feature type="region of interest" description="Disordered" evidence="14">
    <location>
        <begin position="661"/>
        <end position="779"/>
    </location>
</feature>
<evidence type="ECO:0000313" key="18">
    <source>
        <dbReference type="EMBL" id="QPP08666.1"/>
    </source>
</evidence>
<dbReference type="PANTHER" id="PTHR32282:SF34">
    <property type="entry name" value="PENICILLIN-BINDING PROTEIN 1A"/>
    <property type="match status" value="1"/>
</dbReference>
<evidence type="ECO:0000256" key="9">
    <source>
        <dbReference type="ARBA" id="ARBA00022984"/>
    </source>
</evidence>
<dbReference type="Gene3D" id="1.10.3810.10">
    <property type="entry name" value="Biosynthetic peptidoglycan transglycosylase-like"/>
    <property type="match status" value="1"/>
</dbReference>
<keyword evidence="3" id="KW-0121">Carboxypeptidase</keyword>
<evidence type="ECO:0000256" key="15">
    <source>
        <dbReference type="SAM" id="Phobius"/>
    </source>
</evidence>
<dbReference type="InterPro" id="IPR001460">
    <property type="entry name" value="PCN-bd_Tpept"/>
</dbReference>
<comment type="catalytic activity">
    <reaction evidence="12">
        <text>Preferential cleavage: (Ac)2-L-Lys-D-Ala-|-D-Ala. Also transpeptidation of peptidyl-alanyl moieties that are N-acyl substituents of D-alanine.</text>
        <dbReference type="EC" id="3.4.16.4"/>
    </reaction>
</comment>
<evidence type="ECO:0000256" key="5">
    <source>
        <dbReference type="ARBA" id="ARBA00022676"/>
    </source>
</evidence>
<evidence type="ECO:0000256" key="13">
    <source>
        <dbReference type="ARBA" id="ARBA00049902"/>
    </source>
</evidence>
<evidence type="ECO:0000256" key="4">
    <source>
        <dbReference type="ARBA" id="ARBA00022670"/>
    </source>
</evidence>
<evidence type="ECO:0000256" key="2">
    <source>
        <dbReference type="ARBA" id="ARBA00007739"/>
    </source>
</evidence>
<dbReference type="Proteomes" id="UP000595046">
    <property type="component" value="Chromosome"/>
</dbReference>
<evidence type="ECO:0000259" key="17">
    <source>
        <dbReference type="Pfam" id="PF00912"/>
    </source>
</evidence>
<dbReference type="GO" id="GO:0008658">
    <property type="term" value="F:penicillin binding"/>
    <property type="evidence" value="ECO:0007669"/>
    <property type="project" value="InterPro"/>
</dbReference>
<dbReference type="InterPro" id="IPR036950">
    <property type="entry name" value="PBP_transglycosylase"/>
</dbReference>
<dbReference type="InterPro" id="IPR001264">
    <property type="entry name" value="Glyco_trans_51"/>
</dbReference>
<dbReference type="GO" id="GO:0071555">
    <property type="term" value="P:cell wall organization"/>
    <property type="evidence" value="ECO:0007669"/>
    <property type="project" value="UniProtKB-KW"/>
</dbReference>
<dbReference type="GO" id="GO:0008955">
    <property type="term" value="F:peptidoglycan glycosyltransferase activity"/>
    <property type="evidence" value="ECO:0007669"/>
    <property type="project" value="UniProtKB-EC"/>
</dbReference>
<dbReference type="GO" id="GO:0009002">
    <property type="term" value="F:serine-type D-Ala-D-Ala carboxypeptidase activity"/>
    <property type="evidence" value="ECO:0007669"/>
    <property type="project" value="UniProtKB-EC"/>
</dbReference>
<evidence type="ECO:0000256" key="3">
    <source>
        <dbReference type="ARBA" id="ARBA00022645"/>
    </source>
</evidence>
<dbReference type="KEGG" id="sbat:G4Z16_22200"/>
<dbReference type="SUPFAM" id="SSF56601">
    <property type="entry name" value="beta-lactamase/transpeptidase-like"/>
    <property type="match status" value="1"/>
</dbReference>
<evidence type="ECO:0000256" key="11">
    <source>
        <dbReference type="ARBA" id="ARBA00023316"/>
    </source>
</evidence>
<evidence type="ECO:0000256" key="8">
    <source>
        <dbReference type="ARBA" id="ARBA00022960"/>
    </source>
</evidence>
<evidence type="ECO:0000256" key="7">
    <source>
        <dbReference type="ARBA" id="ARBA00022801"/>
    </source>
</evidence>
<evidence type="ECO:0000256" key="14">
    <source>
        <dbReference type="SAM" id="MobiDB-lite"/>
    </source>
</evidence>
<keyword evidence="9" id="KW-0573">Peptidoglycan synthesis</keyword>
<feature type="transmembrane region" description="Helical" evidence="15">
    <location>
        <begin position="41"/>
        <end position="64"/>
    </location>
</feature>
<comment type="catalytic activity">
    <reaction evidence="13">
        <text>[GlcNAc-(1-&gt;4)-Mur2Ac(oyl-L-Ala-gamma-D-Glu-L-Lys-D-Ala-D-Ala)](n)-di-trans,octa-cis-undecaprenyl diphosphate + beta-D-GlcNAc-(1-&gt;4)-Mur2Ac(oyl-L-Ala-gamma-D-Glu-L-Lys-D-Ala-D-Ala)-di-trans,octa-cis-undecaprenyl diphosphate = [GlcNAc-(1-&gt;4)-Mur2Ac(oyl-L-Ala-gamma-D-Glu-L-Lys-D-Ala-D-Ala)](n+1)-di-trans,octa-cis-undecaprenyl diphosphate + di-trans,octa-cis-undecaprenyl diphosphate + H(+)</text>
        <dbReference type="Rhea" id="RHEA:23708"/>
        <dbReference type="Rhea" id="RHEA-COMP:9602"/>
        <dbReference type="Rhea" id="RHEA-COMP:9603"/>
        <dbReference type="ChEBI" id="CHEBI:15378"/>
        <dbReference type="ChEBI" id="CHEBI:58405"/>
        <dbReference type="ChEBI" id="CHEBI:60033"/>
        <dbReference type="ChEBI" id="CHEBI:78435"/>
        <dbReference type="EC" id="2.4.99.28"/>
    </reaction>
</comment>
<name>A0A7T1WTJ5_9ACTN</name>
<feature type="region of interest" description="Disordered" evidence="14">
    <location>
        <begin position="1"/>
        <end position="27"/>
    </location>
</feature>
<dbReference type="InterPro" id="IPR050396">
    <property type="entry name" value="Glycosyltr_51/Transpeptidase"/>
</dbReference>
<dbReference type="InterPro" id="IPR012338">
    <property type="entry name" value="Beta-lactam/transpept-like"/>
</dbReference>
<feature type="compositionally biased region" description="Gly residues" evidence="14">
    <location>
        <begin position="727"/>
        <end position="759"/>
    </location>
</feature>
<comment type="similarity">
    <text evidence="1">In the C-terminal section; belongs to the transpeptidase family.</text>
</comment>
<keyword evidence="11" id="KW-0961">Cell wall biogenesis/degradation</keyword>
<dbReference type="InterPro" id="IPR023346">
    <property type="entry name" value="Lysozyme-like_dom_sf"/>
</dbReference>
<proteinExistence type="inferred from homology"/>
<feature type="compositionally biased region" description="Pro residues" evidence="14">
    <location>
        <begin position="684"/>
        <end position="723"/>
    </location>
</feature>
<evidence type="ECO:0000259" key="16">
    <source>
        <dbReference type="Pfam" id="PF00905"/>
    </source>
</evidence>
<evidence type="ECO:0000256" key="1">
    <source>
        <dbReference type="ARBA" id="ARBA00007090"/>
    </source>
</evidence>
<keyword evidence="4" id="KW-0645">Protease</keyword>
<evidence type="ECO:0000256" key="6">
    <source>
        <dbReference type="ARBA" id="ARBA00022679"/>
    </source>
</evidence>
<dbReference type="Pfam" id="PF00905">
    <property type="entry name" value="Transpeptidase"/>
    <property type="match status" value="1"/>
</dbReference>
<evidence type="ECO:0000256" key="10">
    <source>
        <dbReference type="ARBA" id="ARBA00023268"/>
    </source>
</evidence>
<comment type="similarity">
    <text evidence="2">In the N-terminal section; belongs to the glycosyltransferase 51 family.</text>
</comment>
<dbReference type="FunFam" id="1.10.3810.10:FF:000001">
    <property type="entry name" value="Penicillin-binding protein 1A"/>
    <property type="match status" value="1"/>
</dbReference>
<keyword evidence="5" id="KW-0328">Glycosyltransferase</keyword>
<dbReference type="Gene3D" id="3.40.710.10">
    <property type="entry name" value="DD-peptidase/beta-lactamase superfamily"/>
    <property type="match status" value="1"/>
</dbReference>
<dbReference type="GO" id="GO:0006508">
    <property type="term" value="P:proteolysis"/>
    <property type="evidence" value="ECO:0007669"/>
    <property type="project" value="UniProtKB-KW"/>
</dbReference>
<keyword evidence="19" id="KW-1185">Reference proteome</keyword>
<keyword evidence="15" id="KW-0472">Membrane</keyword>
<keyword evidence="8" id="KW-0133">Cell shape</keyword>
<protein>
    <submittedName>
        <fullName evidence="18">Penicillin-binding protein</fullName>
    </submittedName>
</protein>
<accession>A0A7T1WTJ5</accession>